<reference evidence="2 3" key="1">
    <citation type="submission" date="2015-03" db="EMBL/GenBank/DDBJ databases">
        <title>Genome Sequence of Kiloniella spongiae MEBiC09566, isolated from a marine sponge.</title>
        <authorList>
            <person name="Shao Z."/>
            <person name="Wang L."/>
            <person name="Li X."/>
        </authorList>
    </citation>
    <scope>NUCLEOTIDE SEQUENCE [LARGE SCALE GENOMIC DNA]</scope>
    <source>
        <strain evidence="2 3">MEBiC09566</strain>
    </source>
</reference>
<feature type="transmembrane region" description="Helical" evidence="1">
    <location>
        <begin position="39"/>
        <end position="66"/>
    </location>
</feature>
<evidence type="ECO:0008006" key="4">
    <source>
        <dbReference type="Google" id="ProtNLM"/>
    </source>
</evidence>
<name>A0A0H2MUI7_9PROT</name>
<accession>A0A0H2MUI7</accession>
<protein>
    <recommendedName>
        <fullName evidence="4">Phage shock protein PspC N-terminal domain-containing protein</fullName>
    </recommendedName>
</protein>
<dbReference type="EMBL" id="LAQL01000007">
    <property type="protein sequence ID" value="KLN60375.1"/>
    <property type="molecule type" value="Genomic_DNA"/>
</dbReference>
<proteinExistence type="predicted"/>
<dbReference type="OrthoDB" id="8478667at2"/>
<evidence type="ECO:0000313" key="3">
    <source>
        <dbReference type="Proteomes" id="UP000035444"/>
    </source>
</evidence>
<keyword evidence="1" id="KW-0812">Transmembrane</keyword>
<organism evidence="2 3">
    <name type="scientific">Kiloniella spongiae</name>
    <dbReference type="NCBI Taxonomy" id="1489064"/>
    <lineage>
        <taxon>Bacteria</taxon>
        <taxon>Pseudomonadati</taxon>
        <taxon>Pseudomonadota</taxon>
        <taxon>Alphaproteobacteria</taxon>
        <taxon>Rhodospirillales</taxon>
        <taxon>Kiloniellaceae</taxon>
        <taxon>Kiloniella</taxon>
    </lineage>
</organism>
<evidence type="ECO:0000256" key="1">
    <source>
        <dbReference type="SAM" id="Phobius"/>
    </source>
</evidence>
<sequence length="160" mass="18911">MHNQRKKSGCHSYQAYHHQGPIKRVTRAIADRFGVPRKLVLAAFIIGLFINFVLTLIVFFLSLYWVNNPGRLERKFNRMASKAKNWANGNHTEKYQTQYAYAGAEQPSSHEYSRDDNLDFSELCREFEDLERRTADMEKHVSSEEYKLNKEFQKMKKDDK</sequence>
<dbReference type="AlphaFoldDB" id="A0A0H2MUI7"/>
<keyword evidence="1" id="KW-1133">Transmembrane helix</keyword>
<gene>
    <name evidence="2" type="ORF">WH96_11510</name>
</gene>
<comment type="caution">
    <text evidence="2">The sequence shown here is derived from an EMBL/GenBank/DDBJ whole genome shotgun (WGS) entry which is preliminary data.</text>
</comment>
<keyword evidence="3" id="KW-1185">Reference proteome</keyword>
<dbReference type="STRING" id="1489064.WH96_11510"/>
<dbReference type="RefSeq" id="WP_047764340.1">
    <property type="nucleotide sequence ID" value="NZ_LAQL01000007.1"/>
</dbReference>
<keyword evidence="1" id="KW-0472">Membrane</keyword>
<evidence type="ECO:0000313" key="2">
    <source>
        <dbReference type="EMBL" id="KLN60375.1"/>
    </source>
</evidence>
<dbReference type="Proteomes" id="UP000035444">
    <property type="component" value="Unassembled WGS sequence"/>
</dbReference>